<reference evidence="1 2" key="1">
    <citation type="submission" date="2023-04" db="EMBL/GenBank/DDBJ databases">
        <title>Clostridium tannerae sp. nov., isolated from the fecal material of an alpaca.</title>
        <authorList>
            <person name="Miller S."/>
            <person name="Hendry M."/>
            <person name="King J."/>
            <person name="Sankaranarayanan K."/>
            <person name="Lawson P.A."/>
        </authorList>
    </citation>
    <scope>NUCLEOTIDE SEQUENCE [LARGE SCALE GENOMIC DNA]</scope>
    <source>
        <strain evidence="1 2">A1-XYC3</strain>
    </source>
</reference>
<evidence type="ECO:0008006" key="3">
    <source>
        <dbReference type="Google" id="ProtNLM"/>
    </source>
</evidence>
<organism evidence="1 2">
    <name type="scientific">Clostridium tanneri</name>
    <dbReference type="NCBI Taxonomy" id="3037988"/>
    <lineage>
        <taxon>Bacteria</taxon>
        <taxon>Bacillati</taxon>
        <taxon>Bacillota</taxon>
        <taxon>Clostridia</taxon>
        <taxon>Eubacteriales</taxon>
        <taxon>Clostridiaceae</taxon>
        <taxon>Clostridium</taxon>
    </lineage>
</organism>
<name>A0ABU4JXS1_9CLOT</name>
<protein>
    <recommendedName>
        <fullName evidence="3">DUF1540 domain-containing protein</fullName>
    </recommendedName>
</protein>
<evidence type="ECO:0000313" key="2">
    <source>
        <dbReference type="Proteomes" id="UP001281656"/>
    </source>
</evidence>
<dbReference type="Proteomes" id="UP001281656">
    <property type="component" value="Unassembled WGS sequence"/>
</dbReference>
<keyword evidence="2" id="KW-1185">Reference proteome</keyword>
<gene>
    <name evidence="1" type="ORF">P8V03_17565</name>
</gene>
<accession>A0ABU4JXS1</accession>
<evidence type="ECO:0000313" key="1">
    <source>
        <dbReference type="EMBL" id="MDW8802957.1"/>
    </source>
</evidence>
<proteinExistence type="predicted"/>
<dbReference type="EMBL" id="JARUJP010000034">
    <property type="protein sequence ID" value="MDW8802957.1"/>
    <property type="molecule type" value="Genomic_DNA"/>
</dbReference>
<comment type="caution">
    <text evidence="1">The sequence shown here is derived from an EMBL/GenBank/DDBJ whole genome shotgun (WGS) entry which is preliminary data.</text>
</comment>
<dbReference type="RefSeq" id="WP_261673508.1">
    <property type="nucleotide sequence ID" value="NZ_JARUJP010000034.1"/>
</dbReference>
<sequence>MSKKEVVEGNRDQMMHVANSCVGYEPIHSGVESNIGTDSSKSCVNCKNLKDGKCVKDLFDTVLTSLDQT</sequence>